<evidence type="ECO:0000256" key="6">
    <source>
        <dbReference type="ARBA" id="ARBA00023277"/>
    </source>
</evidence>
<evidence type="ECO:0000256" key="3">
    <source>
        <dbReference type="ARBA" id="ARBA00022651"/>
    </source>
</evidence>
<dbReference type="PANTHER" id="PTHR38050:SF2">
    <property type="entry name" value="FERULOYL ESTERASE C-RELATED"/>
    <property type="match status" value="1"/>
</dbReference>
<feature type="chain" id="PRO_5012522644" evidence="9">
    <location>
        <begin position="32"/>
        <end position="318"/>
    </location>
</feature>
<accession>A0A1M6J8Q1</accession>
<dbReference type="RefSeq" id="WP_073379108.1">
    <property type="nucleotide sequence ID" value="NZ_FQZK01000006.1"/>
</dbReference>
<keyword evidence="7" id="KW-0624">Polysaccharide degradation</keyword>
<organism evidence="10 11">
    <name type="scientific">Nocardiopsis flavescens</name>
    <dbReference type="NCBI Taxonomy" id="758803"/>
    <lineage>
        <taxon>Bacteria</taxon>
        <taxon>Bacillati</taxon>
        <taxon>Actinomycetota</taxon>
        <taxon>Actinomycetes</taxon>
        <taxon>Streptosporangiales</taxon>
        <taxon>Nocardiopsidaceae</taxon>
        <taxon>Nocardiopsis</taxon>
    </lineage>
</organism>
<protein>
    <submittedName>
        <fullName evidence="10">Polyhydroxybutyrate depolymerase</fullName>
    </submittedName>
</protein>
<dbReference type="SUPFAM" id="SSF53474">
    <property type="entry name" value="alpha/beta-Hydrolases"/>
    <property type="match status" value="1"/>
</dbReference>
<dbReference type="GO" id="GO:0045493">
    <property type="term" value="P:xylan catabolic process"/>
    <property type="evidence" value="ECO:0007669"/>
    <property type="project" value="UniProtKB-KW"/>
</dbReference>
<feature type="signal peptide" evidence="9">
    <location>
        <begin position="1"/>
        <end position="31"/>
    </location>
</feature>
<feature type="region of interest" description="Disordered" evidence="8">
    <location>
        <begin position="30"/>
        <end position="64"/>
    </location>
</feature>
<dbReference type="InterPro" id="IPR043595">
    <property type="entry name" value="FaeB/C/D"/>
</dbReference>
<dbReference type="Proteomes" id="UP000184452">
    <property type="component" value="Unassembled WGS sequence"/>
</dbReference>
<keyword evidence="11" id="KW-1185">Reference proteome</keyword>
<reference evidence="10 11" key="1">
    <citation type="submission" date="2016-11" db="EMBL/GenBank/DDBJ databases">
        <authorList>
            <person name="Jaros S."/>
            <person name="Januszkiewicz K."/>
            <person name="Wedrychowicz H."/>
        </authorList>
    </citation>
    <scope>NUCLEOTIDE SEQUENCE [LARGE SCALE GENOMIC DNA]</scope>
    <source>
        <strain evidence="10 11">CGMCC 4.5723</strain>
    </source>
</reference>
<evidence type="ECO:0000313" key="11">
    <source>
        <dbReference type="Proteomes" id="UP000184452"/>
    </source>
</evidence>
<keyword evidence="6" id="KW-0119">Carbohydrate metabolism</keyword>
<evidence type="ECO:0000256" key="4">
    <source>
        <dbReference type="ARBA" id="ARBA00022729"/>
    </source>
</evidence>
<dbReference type="EMBL" id="FQZK01000006">
    <property type="protein sequence ID" value="SHJ43088.1"/>
    <property type="molecule type" value="Genomic_DNA"/>
</dbReference>
<keyword evidence="4 9" id="KW-0732">Signal</keyword>
<evidence type="ECO:0000313" key="10">
    <source>
        <dbReference type="EMBL" id="SHJ43088.1"/>
    </source>
</evidence>
<proteinExistence type="predicted"/>
<keyword evidence="5" id="KW-0378">Hydrolase</keyword>
<evidence type="ECO:0000256" key="9">
    <source>
        <dbReference type="SAM" id="SignalP"/>
    </source>
</evidence>
<dbReference type="AlphaFoldDB" id="A0A1M6J8Q1"/>
<name>A0A1M6J8Q1_9ACTN</name>
<dbReference type="Gene3D" id="3.40.50.1820">
    <property type="entry name" value="alpha/beta hydrolase"/>
    <property type="match status" value="1"/>
</dbReference>
<dbReference type="GO" id="GO:0030600">
    <property type="term" value="F:feruloyl esterase activity"/>
    <property type="evidence" value="ECO:0007669"/>
    <property type="project" value="InterPro"/>
</dbReference>
<evidence type="ECO:0000256" key="5">
    <source>
        <dbReference type="ARBA" id="ARBA00022801"/>
    </source>
</evidence>
<evidence type="ECO:0000256" key="7">
    <source>
        <dbReference type="ARBA" id="ARBA00023326"/>
    </source>
</evidence>
<dbReference type="PANTHER" id="PTHR38050">
    <property type="match status" value="1"/>
</dbReference>
<gene>
    <name evidence="10" type="ORF">SAMN05421803_10634</name>
</gene>
<evidence type="ECO:0000256" key="1">
    <source>
        <dbReference type="ARBA" id="ARBA00004613"/>
    </source>
</evidence>
<dbReference type="InterPro" id="IPR000801">
    <property type="entry name" value="Esterase-like"/>
</dbReference>
<dbReference type="InterPro" id="IPR029058">
    <property type="entry name" value="AB_hydrolase_fold"/>
</dbReference>
<dbReference type="GO" id="GO:0005576">
    <property type="term" value="C:extracellular region"/>
    <property type="evidence" value="ECO:0007669"/>
    <property type="project" value="UniProtKB-SubCell"/>
</dbReference>
<evidence type="ECO:0000256" key="2">
    <source>
        <dbReference type="ARBA" id="ARBA00022525"/>
    </source>
</evidence>
<keyword evidence="3" id="KW-0858">Xylan degradation</keyword>
<sequence length="318" mass="33286">MRRTARPLARLAAALAVPALLLTAVPAPAQAAPHPHRSAGCGTAPPQEPGTSAPHSLTSGGLERSYRLHLPDRYDGRRAWPVVLAYHGRGNTGAGTEAFSGLSELPAVVVYPEGVVGQGDGDRQAWQGAPYSAPGVDDVAFTHDLLDAVEAALCTDPARVYATGKSNGGAFTALLACAASERVAAIAPVAAALYPHGVDCDPVRPVPVISFHGTDDATIPYTGDADRGLPDIAAWNAARADAHGCRPGPRVRRTEPDITVREWRGCDRGARVRHVAVDGGGHTWPGADSYSGGGYTTPTIEAHEELWRFVSRYHLPAA</sequence>
<dbReference type="STRING" id="758803.SAMN05421803_10634"/>
<dbReference type="Pfam" id="PF00756">
    <property type="entry name" value="Esterase"/>
    <property type="match status" value="1"/>
</dbReference>
<evidence type="ECO:0000256" key="8">
    <source>
        <dbReference type="SAM" id="MobiDB-lite"/>
    </source>
</evidence>
<feature type="compositionally biased region" description="Polar residues" evidence="8">
    <location>
        <begin position="49"/>
        <end position="59"/>
    </location>
</feature>
<comment type="subcellular location">
    <subcellularLocation>
        <location evidence="1">Secreted</location>
    </subcellularLocation>
</comment>
<dbReference type="OrthoDB" id="9767239at2"/>
<keyword evidence="2" id="KW-0964">Secreted</keyword>